<evidence type="ECO:0000256" key="1">
    <source>
        <dbReference type="SAM" id="SignalP"/>
    </source>
</evidence>
<dbReference type="EMBL" id="JACHOB010000001">
    <property type="protein sequence ID" value="MBB4657632.1"/>
    <property type="molecule type" value="Genomic_DNA"/>
</dbReference>
<evidence type="ECO:0008006" key="4">
    <source>
        <dbReference type="Google" id="ProtNLM"/>
    </source>
</evidence>
<evidence type="ECO:0000313" key="2">
    <source>
        <dbReference type="EMBL" id="MBB4657632.1"/>
    </source>
</evidence>
<feature type="chain" id="PRO_5032846477" description="DUF1318 domain-containing protein" evidence="1">
    <location>
        <begin position="24"/>
        <end position="194"/>
    </location>
</feature>
<sequence>MIRPLLVLLALGALCACSTAVKATTKTTAFAVKKTAQGAAVAASVPLEDLNIKRERIPKALRRLDGPYPFEAPHSCFMIFFEVRELNAALGPDADDPLPKDERSLGQKADDAVGAGATYAVRKGAASQIPFRDLVRAASGVNAHERELRRAYLKGVARRAYLRGQADARGCDQAAVDRELYEERQRKKKRGRIF</sequence>
<dbReference type="RefSeq" id="WP_183814882.1">
    <property type="nucleotide sequence ID" value="NZ_JACHOB010000001.1"/>
</dbReference>
<proteinExistence type="predicted"/>
<gene>
    <name evidence="2" type="ORF">GGQ59_000132</name>
</gene>
<protein>
    <recommendedName>
        <fullName evidence="4">DUF1318 domain-containing protein</fullName>
    </recommendedName>
</protein>
<dbReference type="AlphaFoldDB" id="A0A840I092"/>
<reference evidence="2 3" key="1">
    <citation type="submission" date="2020-08" db="EMBL/GenBank/DDBJ databases">
        <title>Genomic Encyclopedia of Type Strains, Phase IV (KMG-IV): sequencing the most valuable type-strain genomes for metagenomic binning, comparative biology and taxonomic classification.</title>
        <authorList>
            <person name="Goeker M."/>
        </authorList>
    </citation>
    <scope>NUCLEOTIDE SEQUENCE [LARGE SCALE GENOMIC DNA]</scope>
    <source>
        <strain evidence="2 3">DSM 102850</strain>
    </source>
</reference>
<dbReference type="PROSITE" id="PS51257">
    <property type="entry name" value="PROKAR_LIPOPROTEIN"/>
    <property type="match status" value="1"/>
</dbReference>
<organism evidence="2 3">
    <name type="scientific">Parvularcula dongshanensis</name>
    <dbReference type="NCBI Taxonomy" id="1173995"/>
    <lineage>
        <taxon>Bacteria</taxon>
        <taxon>Pseudomonadati</taxon>
        <taxon>Pseudomonadota</taxon>
        <taxon>Alphaproteobacteria</taxon>
        <taxon>Parvularculales</taxon>
        <taxon>Parvularculaceae</taxon>
        <taxon>Parvularcula</taxon>
    </lineage>
</organism>
<evidence type="ECO:0000313" key="3">
    <source>
        <dbReference type="Proteomes" id="UP000563524"/>
    </source>
</evidence>
<keyword evidence="3" id="KW-1185">Reference proteome</keyword>
<keyword evidence="1" id="KW-0732">Signal</keyword>
<dbReference type="Proteomes" id="UP000563524">
    <property type="component" value="Unassembled WGS sequence"/>
</dbReference>
<accession>A0A840I092</accession>
<feature type="signal peptide" evidence="1">
    <location>
        <begin position="1"/>
        <end position="23"/>
    </location>
</feature>
<comment type="caution">
    <text evidence="2">The sequence shown here is derived from an EMBL/GenBank/DDBJ whole genome shotgun (WGS) entry which is preliminary data.</text>
</comment>
<name>A0A840I092_9PROT</name>